<evidence type="ECO:0000313" key="1">
    <source>
        <dbReference type="EMBL" id="KAI9898531.1"/>
    </source>
</evidence>
<name>A0ACC0UXX9_9HYPO</name>
<evidence type="ECO:0000313" key="2">
    <source>
        <dbReference type="Proteomes" id="UP001163324"/>
    </source>
</evidence>
<dbReference type="Proteomes" id="UP001163324">
    <property type="component" value="Chromosome 6"/>
</dbReference>
<organism evidence="1 2">
    <name type="scientific">Trichothecium roseum</name>
    <dbReference type="NCBI Taxonomy" id="47278"/>
    <lineage>
        <taxon>Eukaryota</taxon>
        <taxon>Fungi</taxon>
        <taxon>Dikarya</taxon>
        <taxon>Ascomycota</taxon>
        <taxon>Pezizomycotina</taxon>
        <taxon>Sordariomycetes</taxon>
        <taxon>Hypocreomycetidae</taxon>
        <taxon>Hypocreales</taxon>
        <taxon>Hypocreales incertae sedis</taxon>
        <taxon>Trichothecium</taxon>
    </lineage>
</organism>
<protein>
    <submittedName>
        <fullName evidence="1">Uncharacterized protein</fullName>
    </submittedName>
</protein>
<sequence>MEWDPNYVPPVKMVLHIAQGVLIFVLWCLELAVFNADKAKIVGNNGWTFGVCFLSIPAIVYLAMTPRFARTRKFAQPHAMLAVDGFFAVVWLSAFATQASYNSAGLCGSACKISKAIVGLGVFITLLFIASAFISAYSLTYYNFHGVLPGYDSRKIKDGGENIDPDKAAFSTAPHDDDAYERVNMDDNDNFGSYSNRYGSANPYDDDDDPDRYGAMPPRNNAMFDNDTEYGGSALGTNLGSNISSSVAPGGPTPYGSSLGTYDDDGPAQFPAASYDRIQR</sequence>
<gene>
    <name evidence="1" type="ORF">N3K66_006891</name>
</gene>
<keyword evidence="2" id="KW-1185">Reference proteome</keyword>
<reference evidence="1" key="1">
    <citation type="submission" date="2022-10" db="EMBL/GenBank/DDBJ databases">
        <title>Complete Genome of Trichothecium roseum strain YXFP-22015, a Plant Pathogen Isolated from Citrus.</title>
        <authorList>
            <person name="Wang Y."/>
            <person name="Zhu L."/>
        </authorList>
    </citation>
    <scope>NUCLEOTIDE SEQUENCE</scope>
    <source>
        <strain evidence="1">YXFP-22015</strain>
    </source>
</reference>
<comment type="caution">
    <text evidence="1">The sequence shown here is derived from an EMBL/GenBank/DDBJ whole genome shotgun (WGS) entry which is preliminary data.</text>
</comment>
<accession>A0ACC0UXX9</accession>
<dbReference type="EMBL" id="CM047945">
    <property type="protein sequence ID" value="KAI9898531.1"/>
    <property type="molecule type" value="Genomic_DNA"/>
</dbReference>
<proteinExistence type="predicted"/>